<proteinExistence type="predicted"/>
<protein>
    <submittedName>
        <fullName evidence="2">Uncharacterized protein</fullName>
    </submittedName>
</protein>
<name>A0AAV2KUY5_KNICA</name>
<dbReference type="EMBL" id="OZ035841">
    <property type="protein sequence ID" value="CAL1591144.1"/>
    <property type="molecule type" value="Genomic_DNA"/>
</dbReference>
<feature type="compositionally biased region" description="Basic and acidic residues" evidence="1">
    <location>
        <begin position="62"/>
        <end position="81"/>
    </location>
</feature>
<dbReference type="AlphaFoldDB" id="A0AAV2KUY5"/>
<sequence>MTTNAPHTLIGSGATDCETALLNLPSNSQMDQGTAVNVMETTSYIKYTELYSPIVIDDQEDKEVKGVDSSNKSHDTPKASEVEQLSASDIIQHLTLRIDHKHVNRFNIYEDIGKVLREILNAPSLENLRDLLAENSAVLQTAGYFRHVKALEEKDKIVKDYMWWYIIDRNHVSIERFKAGLASLQFLTALQQHPTILTHTTYLIVKKTVRCLLRSSSCLPQVYHACLQQELI</sequence>
<reference evidence="2 3" key="1">
    <citation type="submission" date="2024-04" db="EMBL/GenBank/DDBJ databases">
        <authorList>
            <person name="Waldvogel A.-M."/>
            <person name="Schoenle A."/>
        </authorList>
    </citation>
    <scope>NUCLEOTIDE SEQUENCE [LARGE SCALE GENOMIC DNA]</scope>
</reference>
<keyword evidence="3" id="KW-1185">Reference proteome</keyword>
<organism evidence="2 3">
    <name type="scientific">Knipowitschia caucasica</name>
    <name type="common">Caucasian dwarf goby</name>
    <name type="synonym">Pomatoschistus caucasicus</name>
    <dbReference type="NCBI Taxonomy" id="637954"/>
    <lineage>
        <taxon>Eukaryota</taxon>
        <taxon>Metazoa</taxon>
        <taxon>Chordata</taxon>
        <taxon>Craniata</taxon>
        <taxon>Vertebrata</taxon>
        <taxon>Euteleostomi</taxon>
        <taxon>Actinopterygii</taxon>
        <taxon>Neopterygii</taxon>
        <taxon>Teleostei</taxon>
        <taxon>Neoteleostei</taxon>
        <taxon>Acanthomorphata</taxon>
        <taxon>Gobiaria</taxon>
        <taxon>Gobiiformes</taxon>
        <taxon>Gobioidei</taxon>
        <taxon>Gobiidae</taxon>
        <taxon>Gobiinae</taxon>
        <taxon>Knipowitschia</taxon>
    </lineage>
</organism>
<gene>
    <name evidence="2" type="ORF">KC01_LOCUS20552</name>
</gene>
<evidence type="ECO:0000256" key="1">
    <source>
        <dbReference type="SAM" id="MobiDB-lite"/>
    </source>
</evidence>
<accession>A0AAV2KUY5</accession>
<feature type="region of interest" description="Disordered" evidence="1">
    <location>
        <begin position="62"/>
        <end position="82"/>
    </location>
</feature>
<evidence type="ECO:0000313" key="3">
    <source>
        <dbReference type="Proteomes" id="UP001497482"/>
    </source>
</evidence>
<evidence type="ECO:0000313" key="2">
    <source>
        <dbReference type="EMBL" id="CAL1591144.1"/>
    </source>
</evidence>
<dbReference type="Proteomes" id="UP001497482">
    <property type="component" value="Chromosome 19"/>
</dbReference>